<dbReference type="PANTHER" id="PTHR36837:SF4">
    <property type="entry name" value="BLR0908 PROTEIN"/>
    <property type="match status" value="1"/>
</dbReference>
<evidence type="ECO:0000259" key="1">
    <source>
        <dbReference type="Pfam" id="PF06850"/>
    </source>
</evidence>
<dbReference type="PANTHER" id="PTHR36837">
    <property type="entry name" value="POLY(3-HYDROXYALKANOATE) POLYMERASE SUBUNIT PHAC"/>
    <property type="match status" value="1"/>
</dbReference>
<dbReference type="InterPro" id="IPR009656">
    <property type="entry name" value="PHB_depo_C"/>
</dbReference>
<keyword evidence="3" id="KW-1185">Reference proteome</keyword>
<dbReference type="NCBIfam" id="TIGR01849">
    <property type="entry name" value="PHB_depoly_PhaZ"/>
    <property type="match status" value="1"/>
</dbReference>
<dbReference type="PIRSF" id="PIRSF020818">
    <property type="entry name" value="PHB_depoly_PhaZ"/>
    <property type="match status" value="1"/>
</dbReference>
<comment type="caution">
    <text evidence="2">The sequence shown here is derived from an EMBL/GenBank/DDBJ whole genome shotgun (WGS) entry which is preliminary data.</text>
</comment>
<evidence type="ECO:0000313" key="2">
    <source>
        <dbReference type="EMBL" id="MEX6633040.1"/>
    </source>
</evidence>
<dbReference type="Pfam" id="PF06850">
    <property type="entry name" value="PHB_depo_C"/>
    <property type="match status" value="1"/>
</dbReference>
<gene>
    <name evidence="2" type="primary">phaZ</name>
    <name evidence="2" type="ORF">ABFZ84_05705</name>
</gene>
<accession>A0ABV3Z2N0</accession>
<name>A0ABV3Z2N0_9PROT</name>
<organism evidence="2 3">
    <name type="scientific">Hyphococcus lacteus</name>
    <dbReference type="NCBI Taxonomy" id="3143536"/>
    <lineage>
        <taxon>Bacteria</taxon>
        <taxon>Pseudomonadati</taxon>
        <taxon>Pseudomonadota</taxon>
        <taxon>Alphaproteobacteria</taxon>
        <taxon>Parvularculales</taxon>
        <taxon>Parvularculaceae</taxon>
        <taxon>Hyphococcus</taxon>
    </lineage>
</organism>
<protein>
    <submittedName>
        <fullName evidence="2">Polyhydroxyalkanoate depolymerase</fullName>
    </submittedName>
</protein>
<reference evidence="2 3" key="1">
    <citation type="submission" date="2024-05" db="EMBL/GenBank/DDBJ databases">
        <title>Three bacterial strains, DH-69, EH-24, and ECK-19 isolated from coastal sediments.</title>
        <authorList>
            <person name="Ye Y.-Q."/>
            <person name="Du Z.-J."/>
        </authorList>
    </citation>
    <scope>NUCLEOTIDE SEQUENCE [LARGE SCALE GENOMIC DNA]</scope>
    <source>
        <strain evidence="2 3">ECK-19</strain>
    </source>
</reference>
<dbReference type="InterPro" id="IPR029058">
    <property type="entry name" value="AB_hydrolase_fold"/>
</dbReference>
<feature type="domain" description="PHB de-polymerase C-terminal" evidence="1">
    <location>
        <begin position="212"/>
        <end position="412"/>
    </location>
</feature>
<proteinExistence type="predicted"/>
<dbReference type="InterPro" id="IPR010915">
    <property type="entry name" value="PHB_depoly_PhaZ"/>
</dbReference>
<dbReference type="RefSeq" id="WP_369312976.1">
    <property type="nucleotide sequence ID" value="NZ_JBEHZE010000001.1"/>
</dbReference>
<dbReference type="Proteomes" id="UP001560685">
    <property type="component" value="Unassembled WGS sequence"/>
</dbReference>
<dbReference type="EMBL" id="JBEHZE010000001">
    <property type="protein sequence ID" value="MEX6633040.1"/>
    <property type="molecule type" value="Genomic_DNA"/>
</dbReference>
<dbReference type="InterPro" id="IPR051321">
    <property type="entry name" value="PHA/PHB_synthase"/>
</dbReference>
<evidence type="ECO:0000313" key="3">
    <source>
        <dbReference type="Proteomes" id="UP001560685"/>
    </source>
</evidence>
<sequence>MLYSAYELAYSAFTPARIAAGVGAKFWRSPLNPAAESWFGRSAAAAFDVFENATRRYPKPEWGLDSTLVGDVEVPIRIETALRKDFCTLLHFARDESALKKAKKSNEPDPTVLIVAPLSGHYATLLRGTVEAMLPGHDVYVTDWTDARHIPLTAGRFDLNDYIDYLIEFLQTIGPATHTMAVCQPGPALLSAAAIMAEDGDVCRPASMTIMGSPIDTRLSPTVPNKLSEERPYEWFEQNMIYTVPAPYAGVMRRVYPGFVQLASFMSMNSDRHMNAQYEYFQHLVEGDGDGADKHRNFYDEYLSVLDLTEEFYLQTIREVFQENSLARGVAVHRGRLINPKAITDIPLMTVEGEKDDISGIGQTQAAHDLCANLPDAMKIDYIQPSVGHYGVFNGSRWRNEIQPRVAKFIINAAGEFTKRPPAQIAAE</sequence>
<dbReference type="SUPFAM" id="SSF53474">
    <property type="entry name" value="alpha/beta-Hydrolases"/>
    <property type="match status" value="1"/>
</dbReference>